<dbReference type="GO" id="GO:0005509">
    <property type="term" value="F:calcium ion binding"/>
    <property type="evidence" value="ECO:0007669"/>
    <property type="project" value="InterPro"/>
</dbReference>
<dbReference type="PROSITE" id="PS01186">
    <property type="entry name" value="EGF_2"/>
    <property type="match status" value="2"/>
</dbReference>
<dbReference type="InterPro" id="IPR013032">
    <property type="entry name" value="EGF-like_CS"/>
</dbReference>
<evidence type="ECO:0000256" key="2">
    <source>
        <dbReference type="ARBA" id="ARBA00022536"/>
    </source>
</evidence>
<dbReference type="InterPro" id="IPR001881">
    <property type="entry name" value="EGF-like_Ca-bd_dom"/>
</dbReference>
<dbReference type="EMBL" id="JAIWYP010000009">
    <property type="protein sequence ID" value="KAH3768765.1"/>
    <property type="molecule type" value="Genomic_DNA"/>
</dbReference>
<dbReference type="FunFam" id="2.10.25.10:FF:000240">
    <property type="entry name" value="Vitamin K-dependent protein S"/>
    <property type="match status" value="1"/>
</dbReference>
<evidence type="ECO:0000313" key="8">
    <source>
        <dbReference type="EMBL" id="KAH3768765.1"/>
    </source>
</evidence>
<keyword evidence="5 6" id="KW-1015">Disulfide bond</keyword>
<evidence type="ECO:0000256" key="1">
    <source>
        <dbReference type="ARBA" id="ARBA00022473"/>
    </source>
</evidence>
<dbReference type="PROSITE" id="PS50026">
    <property type="entry name" value="EGF_3"/>
    <property type="match status" value="1"/>
</dbReference>
<dbReference type="Pfam" id="PF12661">
    <property type="entry name" value="hEGF"/>
    <property type="match status" value="1"/>
</dbReference>
<dbReference type="InterPro" id="IPR050751">
    <property type="entry name" value="ECM_structural_protein"/>
</dbReference>
<comment type="caution">
    <text evidence="8">The sequence shown here is derived from an EMBL/GenBank/DDBJ whole genome shotgun (WGS) entry which is preliminary data.</text>
</comment>
<dbReference type="SMART" id="SM00181">
    <property type="entry name" value="EGF"/>
    <property type="match status" value="2"/>
</dbReference>
<dbReference type="PROSITE" id="PS00010">
    <property type="entry name" value="ASX_HYDROXYL"/>
    <property type="match status" value="1"/>
</dbReference>
<keyword evidence="4" id="KW-0677">Repeat</keyword>
<dbReference type="InterPro" id="IPR049883">
    <property type="entry name" value="NOTCH1_EGF-like"/>
</dbReference>
<dbReference type="PANTHER" id="PTHR24034:SF209">
    <property type="entry name" value="EGF-LIKE DOMAIN-CONTAINING PROTEIN"/>
    <property type="match status" value="1"/>
</dbReference>
<organism evidence="8 9">
    <name type="scientific">Dreissena polymorpha</name>
    <name type="common">Zebra mussel</name>
    <name type="synonym">Mytilus polymorpha</name>
    <dbReference type="NCBI Taxonomy" id="45954"/>
    <lineage>
        <taxon>Eukaryota</taxon>
        <taxon>Metazoa</taxon>
        <taxon>Spiralia</taxon>
        <taxon>Lophotrochozoa</taxon>
        <taxon>Mollusca</taxon>
        <taxon>Bivalvia</taxon>
        <taxon>Autobranchia</taxon>
        <taxon>Heteroconchia</taxon>
        <taxon>Euheterodonta</taxon>
        <taxon>Imparidentia</taxon>
        <taxon>Neoheterodontei</taxon>
        <taxon>Myida</taxon>
        <taxon>Dreissenoidea</taxon>
        <taxon>Dreissenidae</taxon>
        <taxon>Dreissena</taxon>
    </lineage>
</organism>
<evidence type="ECO:0000256" key="3">
    <source>
        <dbReference type="ARBA" id="ARBA00022729"/>
    </source>
</evidence>
<feature type="domain" description="EGF-like" evidence="7">
    <location>
        <begin position="107"/>
        <end position="143"/>
    </location>
</feature>
<dbReference type="PROSITE" id="PS00022">
    <property type="entry name" value="EGF_1"/>
    <property type="match status" value="1"/>
</dbReference>
<dbReference type="SMART" id="SM00179">
    <property type="entry name" value="EGF_CA"/>
    <property type="match status" value="2"/>
</dbReference>
<dbReference type="Proteomes" id="UP000828390">
    <property type="component" value="Unassembled WGS sequence"/>
</dbReference>
<feature type="disulfide bond" evidence="6">
    <location>
        <begin position="133"/>
        <end position="142"/>
    </location>
</feature>
<comment type="caution">
    <text evidence="6">Lacks conserved residue(s) required for the propagation of feature annotation.</text>
</comment>
<keyword evidence="9" id="KW-1185">Reference proteome</keyword>
<dbReference type="InterPro" id="IPR000742">
    <property type="entry name" value="EGF"/>
</dbReference>
<evidence type="ECO:0000259" key="7">
    <source>
        <dbReference type="PROSITE" id="PS50026"/>
    </source>
</evidence>
<protein>
    <recommendedName>
        <fullName evidence="7">EGF-like domain-containing protein</fullName>
    </recommendedName>
</protein>
<keyword evidence="3" id="KW-0732">Signal</keyword>
<evidence type="ECO:0000256" key="4">
    <source>
        <dbReference type="ARBA" id="ARBA00022737"/>
    </source>
</evidence>
<dbReference type="PROSITE" id="PS01187">
    <property type="entry name" value="EGF_CA"/>
    <property type="match status" value="1"/>
</dbReference>
<keyword evidence="2 6" id="KW-0245">EGF-like domain</keyword>
<accession>A0A9D4DYF8</accession>
<dbReference type="InterPro" id="IPR018097">
    <property type="entry name" value="EGF_Ca-bd_CS"/>
</dbReference>
<reference evidence="8" key="2">
    <citation type="submission" date="2020-11" db="EMBL/GenBank/DDBJ databases">
        <authorList>
            <person name="McCartney M.A."/>
            <person name="Auch B."/>
            <person name="Kono T."/>
            <person name="Mallez S."/>
            <person name="Becker A."/>
            <person name="Gohl D.M."/>
            <person name="Silverstein K.A.T."/>
            <person name="Koren S."/>
            <person name="Bechman K.B."/>
            <person name="Herman A."/>
            <person name="Abrahante J.E."/>
            <person name="Garbe J."/>
        </authorList>
    </citation>
    <scope>NUCLEOTIDE SEQUENCE</scope>
    <source>
        <strain evidence="8">Duluth1</strain>
        <tissue evidence="8">Whole animal</tissue>
    </source>
</reference>
<dbReference type="PRINTS" id="PR00010">
    <property type="entry name" value="EGFBLOOD"/>
</dbReference>
<dbReference type="InterPro" id="IPR000152">
    <property type="entry name" value="EGF-type_Asp/Asn_hydroxyl_site"/>
</dbReference>
<proteinExistence type="predicted"/>
<dbReference type="FunFam" id="2.10.25.10:FF:000080">
    <property type="entry name" value="Neurogenic locus notch 1"/>
    <property type="match status" value="1"/>
</dbReference>
<evidence type="ECO:0000256" key="5">
    <source>
        <dbReference type="ARBA" id="ARBA00023157"/>
    </source>
</evidence>
<name>A0A9D4DYF8_DREPO</name>
<dbReference type="Pfam" id="PF07645">
    <property type="entry name" value="EGF_CA"/>
    <property type="match status" value="1"/>
</dbReference>
<evidence type="ECO:0000256" key="6">
    <source>
        <dbReference type="PROSITE-ProRule" id="PRU00076"/>
    </source>
</evidence>
<keyword evidence="1" id="KW-0217">Developmental protein</keyword>
<sequence>MVVAHMYAITSGVPFLVPVTLDIFYKPIKGRAMTQMNVPFRMDIVPIFARTHQARTNVAVHRDFNYIDECQSGTSSCSDICINTPGSFSCKCGNGFVLDSNGEKCIDINDCKGVICENGGICIDNVGSYTCACMAGFTGQHCNLDVNECAGYLNGGCEDTCINTEEMTIRRKISFQNTISDGDFYHMAALL</sequence>
<gene>
    <name evidence="8" type="ORF">DPMN_169982</name>
</gene>
<evidence type="ECO:0000313" key="9">
    <source>
        <dbReference type="Proteomes" id="UP000828390"/>
    </source>
</evidence>
<dbReference type="CDD" id="cd00054">
    <property type="entry name" value="EGF_CA"/>
    <property type="match status" value="1"/>
</dbReference>
<dbReference type="SUPFAM" id="SSF57196">
    <property type="entry name" value="EGF/Laminin"/>
    <property type="match status" value="2"/>
</dbReference>
<dbReference type="Gene3D" id="2.10.25.10">
    <property type="entry name" value="Laminin"/>
    <property type="match status" value="2"/>
</dbReference>
<reference evidence="8" key="1">
    <citation type="journal article" date="2019" name="bioRxiv">
        <title>The Genome of the Zebra Mussel, Dreissena polymorpha: A Resource for Invasive Species Research.</title>
        <authorList>
            <person name="McCartney M.A."/>
            <person name="Auch B."/>
            <person name="Kono T."/>
            <person name="Mallez S."/>
            <person name="Zhang Y."/>
            <person name="Obille A."/>
            <person name="Becker A."/>
            <person name="Abrahante J.E."/>
            <person name="Garbe J."/>
            <person name="Badalamenti J.P."/>
            <person name="Herman A."/>
            <person name="Mangelson H."/>
            <person name="Liachko I."/>
            <person name="Sullivan S."/>
            <person name="Sone E.D."/>
            <person name="Koren S."/>
            <person name="Silverstein K.A.T."/>
            <person name="Beckman K.B."/>
            <person name="Gohl D.M."/>
        </authorList>
    </citation>
    <scope>NUCLEOTIDE SEQUENCE</scope>
    <source>
        <strain evidence="8">Duluth1</strain>
        <tissue evidence="8">Whole animal</tissue>
    </source>
</reference>
<dbReference type="AlphaFoldDB" id="A0A9D4DYF8"/>
<dbReference type="PANTHER" id="PTHR24034">
    <property type="entry name" value="EGF-LIKE DOMAIN-CONTAINING PROTEIN"/>
    <property type="match status" value="1"/>
</dbReference>